<gene>
    <name evidence="1" type="ORF">A1Q1_06578</name>
</gene>
<dbReference type="RefSeq" id="XP_014176203.1">
    <property type="nucleotide sequence ID" value="XM_014320728.1"/>
</dbReference>
<accession>J5SD21</accession>
<evidence type="ECO:0000313" key="1">
    <source>
        <dbReference type="EMBL" id="EJT45046.1"/>
    </source>
</evidence>
<dbReference type="EMBL" id="ALBS01000339">
    <property type="protein sequence ID" value="EJT45046.1"/>
    <property type="molecule type" value="Genomic_DNA"/>
</dbReference>
<comment type="caution">
    <text evidence="1">The sequence shown here is derived from an EMBL/GenBank/DDBJ whole genome shotgun (WGS) entry which is preliminary data.</text>
</comment>
<protein>
    <submittedName>
        <fullName evidence="1">Uncharacterized protein</fullName>
    </submittedName>
</protein>
<dbReference type="AlphaFoldDB" id="J5SD21"/>
<evidence type="ECO:0000313" key="2">
    <source>
        <dbReference type="Proteomes" id="UP000002748"/>
    </source>
</evidence>
<dbReference type="Proteomes" id="UP000002748">
    <property type="component" value="Unassembled WGS sequence"/>
</dbReference>
<dbReference type="VEuPathDB" id="FungiDB:A1Q1_06578"/>
<name>J5SD21_TRIAS</name>
<dbReference type="GeneID" id="25990090"/>
<dbReference type="KEGG" id="tasa:A1Q1_06578"/>
<sequence>MPTLDIQFYPHLFDEIVGYVHAADDISTLSALRAAGRASKAIVDGLLASHMVVSGAHPCTRYYQVWSEQWARGNRDVRAIDVFPYDDESTGQGTCASFLRNCKPHYLRLYGQRSVPFAPSLRALIKVMSYSAPLEYRPFLLPCAHNVMVLDAHVAASLQFFDIEPCGKAHLTLSLSSFFAAGPDLGPRDRAVVFSTLNNVVRWAEDQLELYPGLTIAFLGLERRKRGFAYQSTWQAVHDDRMIAWASEIVFDMHVDYAERMSFLSHSSFRAKVGDEMYRLVVDT</sequence>
<proteinExistence type="predicted"/>
<dbReference type="HOGENOM" id="CLU_980672_0_0_1"/>
<reference evidence="1 2" key="1">
    <citation type="journal article" date="2012" name="Eukaryot. Cell">
        <title>Draft genome sequence of CBS 2479, the standard type strain of Trichosporon asahii.</title>
        <authorList>
            <person name="Yang R.Y."/>
            <person name="Li H.T."/>
            <person name="Zhu H."/>
            <person name="Zhou G.P."/>
            <person name="Wang M."/>
            <person name="Wang L."/>
        </authorList>
    </citation>
    <scope>NUCLEOTIDE SEQUENCE [LARGE SCALE GENOMIC DNA]</scope>
    <source>
        <strain evidence="2">ATCC 90039 / CBS 2479 / JCM 2466 / KCTC 7840 / NCYC 2677 / UAMH 7654</strain>
    </source>
</reference>
<organism evidence="1 2">
    <name type="scientific">Trichosporon asahii var. asahii (strain ATCC 90039 / CBS 2479 / JCM 2466 / KCTC 7840 / NBRC 103889/ NCYC 2677 / UAMH 7654)</name>
    <name type="common">Yeast</name>
    <dbReference type="NCBI Taxonomy" id="1186058"/>
    <lineage>
        <taxon>Eukaryota</taxon>
        <taxon>Fungi</taxon>
        <taxon>Dikarya</taxon>
        <taxon>Basidiomycota</taxon>
        <taxon>Agaricomycotina</taxon>
        <taxon>Tremellomycetes</taxon>
        <taxon>Trichosporonales</taxon>
        <taxon>Trichosporonaceae</taxon>
        <taxon>Trichosporon</taxon>
    </lineage>
</organism>